<evidence type="ECO:0000313" key="13">
    <source>
        <dbReference type="EMBL" id="QDU72087.1"/>
    </source>
</evidence>
<dbReference type="PROSITE" id="PS01280">
    <property type="entry name" value="GIDA_1"/>
    <property type="match status" value="1"/>
</dbReference>
<evidence type="ECO:0000256" key="11">
    <source>
        <dbReference type="HAMAP-Rule" id="MF_00129"/>
    </source>
</evidence>
<keyword evidence="11" id="KW-0963">Cytoplasm</keyword>
<dbReference type="EMBL" id="CP036280">
    <property type="protein sequence ID" value="QDU72087.1"/>
    <property type="molecule type" value="Genomic_DNA"/>
</dbReference>
<accession>A0A518BYN5</accession>
<sequence length="650" mass="70297">MMMATVDAASFDVIVIGGGHAGAEAAWASCNLLREVWLDSGGRAGRVALVTIDPGKTGVMSCNPAIGGLAKGQIVRELDALGGLMPLAADATGIQFRVLNRSKGPAVRGPRCQSDKYAYAREVQRLLGTRENLTVVTGAVEDLVVEGGRCAGVGVRTAEGVVGLRGGAVVLTTGTFMRGLMHTGERTEEGGRVGEKPAVGISASLAGLGFELARLKTGTPPRLKAGTIDFASLERQPGDDEPEAFSDLSAHPLAGEFGLADQAAYGRVAERFPVLEQRDCWITRTSRAVHNVIRANLERAPMYNGQIETAGPRYCPSIEDKVVRFADREAHHVFLEPESLETDEIYCNGISTSLPGDVQERVVRGMPGCERAEILRYGYAVEYDMVPPHQIDATTMTKRLPGLFLAGQINGTSGYEEAAGQGLLAGLNAVRWLRGEDFVRFGREEAYIGVLMDDLVTKIPREPYRMFTSRAEHRLLLRADNAWDRLAGRAHGWGLLDEAHSALYRRREAASLAARRVLASATVDGVGLGQWLRRPDAAEDRVAAVVAAGSGDALAAHGSVLRSLIADERYRGYIERQRREVERLREHETTALPTDLDYATVSGLRTEAALALNRFRPATLGQASRIEGVNPSDLMLVRVRVLRGDQRRAS</sequence>
<dbReference type="InterPro" id="IPR047001">
    <property type="entry name" value="MnmG_C_subdom"/>
</dbReference>
<dbReference type="SMART" id="SM01228">
    <property type="entry name" value="GIDA_assoc_3"/>
    <property type="match status" value="1"/>
</dbReference>
<comment type="cofactor">
    <cofactor evidence="1 11">
        <name>FAD</name>
        <dbReference type="ChEBI" id="CHEBI:57692"/>
    </cofactor>
</comment>
<comment type="subcellular location">
    <subcellularLocation>
        <location evidence="11">Cytoplasm</location>
    </subcellularLocation>
</comment>
<protein>
    <recommendedName>
        <fullName evidence="4 11">tRNA uridine 5-carboxymethylaminomethyl modification enzyme MnmG</fullName>
    </recommendedName>
    <alternativeName>
        <fullName evidence="10 11">Glucose-inhibited division protein A</fullName>
    </alternativeName>
</protein>
<dbReference type="PROSITE" id="PS01281">
    <property type="entry name" value="GIDA_2"/>
    <property type="match status" value="1"/>
</dbReference>
<evidence type="ECO:0000256" key="9">
    <source>
        <dbReference type="ARBA" id="ARBA00025948"/>
    </source>
</evidence>
<dbReference type="HAMAP" id="MF_00129">
    <property type="entry name" value="MnmG_GidA"/>
    <property type="match status" value="1"/>
</dbReference>
<dbReference type="Gene3D" id="1.10.150.570">
    <property type="entry name" value="GidA associated domain, C-terminal subdomain"/>
    <property type="match status" value="1"/>
</dbReference>
<dbReference type="InterPro" id="IPR036188">
    <property type="entry name" value="FAD/NAD-bd_sf"/>
</dbReference>
<dbReference type="Gene3D" id="3.50.50.60">
    <property type="entry name" value="FAD/NAD(P)-binding domain"/>
    <property type="match status" value="2"/>
</dbReference>
<dbReference type="InterPro" id="IPR002218">
    <property type="entry name" value="MnmG-rel"/>
</dbReference>
<reference evidence="13 14" key="1">
    <citation type="submission" date="2019-02" db="EMBL/GenBank/DDBJ databases">
        <title>Deep-cultivation of Planctomycetes and their phenomic and genomic characterization uncovers novel biology.</title>
        <authorList>
            <person name="Wiegand S."/>
            <person name="Jogler M."/>
            <person name="Boedeker C."/>
            <person name="Pinto D."/>
            <person name="Vollmers J."/>
            <person name="Rivas-Marin E."/>
            <person name="Kohn T."/>
            <person name="Peeters S.H."/>
            <person name="Heuer A."/>
            <person name="Rast P."/>
            <person name="Oberbeckmann S."/>
            <person name="Bunk B."/>
            <person name="Jeske O."/>
            <person name="Meyerdierks A."/>
            <person name="Storesund J.E."/>
            <person name="Kallscheuer N."/>
            <person name="Luecker S."/>
            <person name="Lage O.M."/>
            <person name="Pohl T."/>
            <person name="Merkel B.J."/>
            <person name="Hornburger P."/>
            <person name="Mueller R.-W."/>
            <person name="Bruemmer F."/>
            <person name="Labrenz M."/>
            <person name="Spormann A.M."/>
            <person name="Op den Camp H."/>
            <person name="Overmann J."/>
            <person name="Amann R."/>
            <person name="Jetten M.S.M."/>
            <person name="Mascher T."/>
            <person name="Medema M.H."/>
            <person name="Devos D.P."/>
            <person name="Kaster A.-K."/>
            <person name="Ovreas L."/>
            <person name="Rohde M."/>
            <person name="Galperin M.Y."/>
            <person name="Jogler C."/>
        </authorList>
    </citation>
    <scope>NUCLEOTIDE SEQUENCE [LARGE SCALE GENOMIC DNA]</scope>
    <source>
        <strain evidence="13 14">Pan265</strain>
    </source>
</reference>
<gene>
    <name evidence="11 13" type="primary">mnmG</name>
    <name evidence="11" type="synonym">gidA</name>
    <name evidence="13" type="ORF">Pan265_19490</name>
</gene>
<evidence type="ECO:0000313" key="14">
    <source>
        <dbReference type="Proteomes" id="UP000320386"/>
    </source>
</evidence>
<keyword evidence="7 11" id="KW-0274">FAD</keyword>
<dbReference type="PANTHER" id="PTHR11806">
    <property type="entry name" value="GLUCOSE INHIBITED DIVISION PROTEIN A"/>
    <property type="match status" value="1"/>
</dbReference>
<comment type="similarity">
    <text evidence="3 11">Belongs to the MnmG family.</text>
</comment>
<dbReference type="FunFam" id="1.10.150.570:FF:000001">
    <property type="entry name" value="tRNA uridine 5-carboxymethylaminomethyl modification enzyme MnmG"/>
    <property type="match status" value="1"/>
</dbReference>
<keyword evidence="5 11" id="KW-0285">Flavoprotein</keyword>
<proteinExistence type="inferred from homology"/>
<dbReference type="GO" id="GO:0030488">
    <property type="term" value="P:tRNA methylation"/>
    <property type="evidence" value="ECO:0007669"/>
    <property type="project" value="TreeGrafter"/>
</dbReference>
<dbReference type="Pfam" id="PF01134">
    <property type="entry name" value="GIDA"/>
    <property type="match status" value="1"/>
</dbReference>
<evidence type="ECO:0000256" key="6">
    <source>
        <dbReference type="ARBA" id="ARBA00022694"/>
    </source>
</evidence>
<dbReference type="InterPro" id="IPR020595">
    <property type="entry name" value="MnmG-rel_CS"/>
</dbReference>
<comment type="caution">
    <text evidence="11">Lacks conserved residue(s) required for the propagation of feature annotation.</text>
</comment>
<dbReference type="SUPFAM" id="SSF51905">
    <property type="entry name" value="FAD/NAD(P)-binding domain"/>
    <property type="match status" value="1"/>
</dbReference>
<feature type="binding site" evidence="11">
    <location>
        <begin position="17"/>
        <end position="22"/>
    </location>
    <ligand>
        <name>FAD</name>
        <dbReference type="ChEBI" id="CHEBI:57692"/>
    </ligand>
</feature>
<evidence type="ECO:0000256" key="10">
    <source>
        <dbReference type="ARBA" id="ARBA00031800"/>
    </source>
</evidence>
<evidence type="ECO:0000259" key="12">
    <source>
        <dbReference type="SMART" id="SM01228"/>
    </source>
</evidence>
<dbReference type="FunFam" id="3.50.50.60:FF:000002">
    <property type="entry name" value="tRNA uridine 5-carboxymethylaminomethyl modification enzyme MnmG"/>
    <property type="match status" value="1"/>
</dbReference>
<evidence type="ECO:0000256" key="3">
    <source>
        <dbReference type="ARBA" id="ARBA00007653"/>
    </source>
</evidence>
<dbReference type="InterPro" id="IPR040131">
    <property type="entry name" value="MnmG_N"/>
</dbReference>
<dbReference type="InterPro" id="IPR044920">
    <property type="entry name" value="MnmG_C_subdom_sf"/>
</dbReference>
<dbReference type="InterPro" id="IPR026904">
    <property type="entry name" value="MnmG_C"/>
</dbReference>
<evidence type="ECO:0000256" key="1">
    <source>
        <dbReference type="ARBA" id="ARBA00001974"/>
    </source>
</evidence>
<dbReference type="InterPro" id="IPR004416">
    <property type="entry name" value="MnmG"/>
</dbReference>
<evidence type="ECO:0000256" key="5">
    <source>
        <dbReference type="ARBA" id="ARBA00022630"/>
    </source>
</evidence>
<dbReference type="GO" id="GO:0005829">
    <property type="term" value="C:cytosol"/>
    <property type="evidence" value="ECO:0007669"/>
    <property type="project" value="TreeGrafter"/>
</dbReference>
<evidence type="ECO:0000256" key="7">
    <source>
        <dbReference type="ARBA" id="ARBA00022827"/>
    </source>
</evidence>
<evidence type="ECO:0000256" key="8">
    <source>
        <dbReference type="ARBA" id="ARBA00023027"/>
    </source>
</evidence>
<dbReference type="NCBIfam" id="TIGR00136">
    <property type="entry name" value="mnmG_gidA"/>
    <property type="match status" value="1"/>
</dbReference>
<keyword evidence="8 11" id="KW-0520">NAD</keyword>
<feature type="domain" description="tRNA uridine 5-carboxymethylaminomethyl modification enzyme C-terminal subdomain" evidence="12">
    <location>
        <begin position="568"/>
        <end position="639"/>
    </location>
</feature>
<dbReference type="PANTHER" id="PTHR11806:SF0">
    <property type="entry name" value="PROTEIN MTO1 HOMOLOG, MITOCHONDRIAL"/>
    <property type="match status" value="1"/>
</dbReference>
<name>A0A518BYN5_9BACT</name>
<dbReference type="Proteomes" id="UP000320386">
    <property type="component" value="Chromosome"/>
</dbReference>
<organism evidence="13 14">
    <name type="scientific">Mucisphaera calidilacus</name>
    <dbReference type="NCBI Taxonomy" id="2527982"/>
    <lineage>
        <taxon>Bacteria</taxon>
        <taxon>Pseudomonadati</taxon>
        <taxon>Planctomycetota</taxon>
        <taxon>Phycisphaerae</taxon>
        <taxon>Phycisphaerales</taxon>
        <taxon>Phycisphaeraceae</taxon>
        <taxon>Mucisphaera</taxon>
    </lineage>
</organism>
<comment type="subunit">
    <text evidence="9 11">Homodimer. Heterotetramer of two MnmE and two MnmG subunits.</text>
</comment>
<evidence type="ECO:0000256" key="4">
    <source>
        <dbReference type="ARBA" id="ARBA00020461"/>
    </source>
</evidence>
<dbReference type="Pfam" id="PF13932">
    <property type="entry name" value="SAM_GIDA_C"/>
    <property type="match status" value="1"/>
</dbReference>
<dbReference type="GO" id="GO:0050660">
    <property type="term" value="F:flavin adenine dinucleotide binding"/>
    <property type="evidence" value="ECO:0007669"/>
    <property type="project" value="UniProtKB-UniRule"/>
</dbReference>
<keyword evidence="6 11" id="KW-0819">tRNA processing</keyword>
<keyword evidence="14" id="KW-1185">Reference proteome</keyword>
<dbReference type="GO" id="GO:0002098">
    <property type="term" value="P:tRNA wobble uridine modification"/>
    <property type="evidence" value="ECO:0007669"/>
    <property type="project" value="InterPro"/>
</dbReference>
<evidence type="ECO:0000256" key="2">
    <source>
        <dbReference type="ARBA" id="ARBA00003717"/>
    </source>
</evidence>
<dbReference type="AlphaFoldDB" id="A0A518BYN5"/>
<feature type="binding site" evidence="11">
    <location>
        <begin position="311"/>
        <end position="325"/>
    </location>
    <ligand>
        <name>NAD(+)</name>
        <dbReference type="ChEBI" id="CHEBI:57540"/>
    </ligand>
</feature>
<dbReference type="KEGG" id="mcad:Pan265_19490"/>
<comment type="function">
    <text evidence="2 11">NAD-binding protein involved in the addition of a carboxymethylaminomethyl (cmnm) group at the wobble position (U34) of certain tRNAs, forming tRNA-cmnm(5)s(2)U34.</text>
</comment>